<feature type="chain" id="PRO_5042225347" description="Cytochrome c family protein" evidence="2">
    <location>
        <begin position="29"/>
        <end position="447"/>
    </location>
</feature>
<evidence type="ECO:0008006" key="5">
    <source>
        <dbReference type="Google" id="ProtNLM"/>
    </source>
</evidence>
<keyword evidence="4" id="KW-1185">Reference proteome</keyword>
<dbReference type="KEGG" id="slom:PXH66_22625"/>
<feature type="signal peptide" evidence="2">
    <location>
        <begin position="1"/>
        <end position="28"/>
    </location>
</feature>
<organism evidence="3 4">
    <name type="scientific">Synoicihabitans lomoniglobus</name>
    <dbReference type="NCBI Taxonomy" id="2909285"/>
    <lineage>
        <taxon>Bacteria</taxon>
        <taxon>Pseudomonadati</taxon>
        <taxon>Verrucomicrobiota</taxon>
        <taxon>Opitutia</taxon>
        <taxon>Opitutales</taxon>
        <taxon>Opitutaceae</taxon>
        <taxon>Synoicihabitans</taxon>
    </lineage>
</organism>
<evidence type="ECO:0000313" key="4">
    <source>
        <dbReference type="Proteomes" id="UP001218638"/>
    </source>
</evidence>
<dbReference type="Proteomes" id="UP001218638">
    <property type="component" value="Chromosome"/>
</dbReference>
<dbReference type="AlphaFoldDB" id="A0AAE9ZW02"/>
<protein>
    <recommendedName>
        <fullName evidence="5">Cytochrome c family protein</fullName>
    </recommendedName>
</protein>
<dbReference type="RefSeq" id="WP_330929528.1">
    <property type="nucleotide sequence ID" value="NZ_CP119075.1"/>
</dbReference>
<feature type="region of interest" description="Disordered" evidence="1">
    <location>
        <begin position="306"/>
        <end position="333"/>
    </location>
</feature>
<accession>A0AAE9ZW02</accession>
<keyword evidence="2" id="KW-0732">Signal</keyword>
<gene>
    <name evidence="3" type="ORF">PXH66_22625</name>
</gene>
<evidence type="ECO:0000256" key="1">
    <source>
        <dbReference type="SAM" id="MobiDB-lite"/>
    </source>
</evidence>
<evidence type="ECO:0000256" key="2">
    <source>
        <dbReference type="SAM" id="SignalP"/>
    </source>
</evidence>
<sequence>MIGPIPLIRPALLVACSALLTSPLTLCAQSSAALPTLPSAIPFDVTVVPPVSLDSLQHDFDVLSWETFSAMNWPVLPNGQPDTSQQIGQNGDNATVWETWKESAAVFLPGGVKPQPWGTADEGPIPEACQAMLEPGMRVFTRVGKTPGVLTENVQPFDTGPLIDQNGRYARFEILLNESMFDTIVNQKLYNKAAQASIDSVVFDCGDTTTQQVGAIMVKASWKILNETEITSGRFHKVKALIYTAPMDNPKIDEKCEIQTVGLVGLHIVHKTKEAPQWVWTTFEHVDNCPSVDELDAKAAYSFFNPADTMSPHNEPPPRPWDPNATEPPSRRPQVVRQAPIDAPTAALNATYQTALRAINPQSVWQYYELVSTQWPTAPATDCDVATSAPANMSGTPAPQFLANTTLETYIQGRTPNVSSSCIECHLNATTTNATFSDFTYLLERAQ</sequence>
<proteinExistence type="predicted"/>
<name>A0AAE9ZW02_9BACT</name>
<dbReference type="EMBL" id="CP119075">
    <property type="protein sequence ID" value="WED65142.1"/>
    <property type="molecule type" value="Genomic_DNA"/>
</dbReference>
<reference evidence="3" key="1">
    <citation type="submission" date="2023-03" db="EMBL/GenBank/DDBJ databases">
        <title>Lomoglobus Profundus gen. nov., sp. nov., a novel member of the phylum Verrucomicrobia, isolated from deep-marine sediment of South China Sea.</title>
        <authorList>
            <person name="Ahmad T."/>
            <person name="Ishaq S.E."/>
            <person name="Wang F."/>
        </authorList>
    </citation>
    <scope>NUCLEOTIDE SEQUENCE</scope>
    <source>
        <strain evidence="3">LMO-M01</strain>
    </source>
</reference>
<evidence type="ECO:0000313" key="3">
    <source>
        <dbReference type="EMBL" id="WED65142.1"/>
    </source>
</evidence>